<comment type="caution">
    <text evidence="1">The sequence shown here is derived from an EMBL/GenBank/DDBJ whole genome shotgun (WGS) entry which is preliminary data.</text>
</comment>
<reference evidence="1" key="1">
    <citation type="submission" date="2021-06" db="EMBL/GenBank/DDBJ databases">
        <authorList>
            <person name="Kallberg Y."/>
            <person name="Tangrot J."/>
            <person name="Rosling A."/>
        </authorList>
    </citation>
    <scope>NUCLEOTIDE SEQUENCE</scope>
    <source>
        <strain evidence="1">FL966</strain>
    </source>
</reference>
<sequence>MLASIIGDWPENYKSCLTYSGTKCACPCYICLVEKDKLNVINLPVSQKIIRTKDQMQQVIALKQGKDYSLHEETNNLRLFEHMIKCTQDLLKAYEDNALVNKIDLRLRLIPHHPGLKVFNNELADLTLFTASEYKHMMKIMPFVLEGLLEKNQNKLLIQMFVNWNKMYNQSRQYKFTPSDLYQFESLIESYEYEQVYVPEILKGLHNLVFAMNDYFNLVPIVERQIEESELTFILYESFVLPNKERVRFTKNFHNEPIFSNVSIHMNPEEDEFETFDGFCFAKYECPYLQLTDIYNMILVESISNVVHI</sequence>
<organism evidence="1 2">
    <name type="scientific">Cetraspora pellucida</name>
    <dbReference type="NCBI Taxonomy" id="1433469"/>
    <lineage>
        <taxon>Eukaryota</taxon>
        <taxon>Fungi</taxon>
        <taxon>Fungi incertae sedis</taxon>
        <taxon>Mucoromycota</taxon>
        <taxon>Glomeromycotina</taxon>
        <taxon>Glomeromycetes</taxon>
        <taxon>Diversisporales</taxon>
        <taxon>Gigasporaceae</taxon>
        <taxon>Cetraspora</taxon>
    </lineage>
</organism>
<proteinExistence type="predicted"/>
<feature type="non-terminal residue" evidence="1">
    <location>
        <position position="1"/>
    </location>
</feature>
<keyword evidence="2" id="KW-1185">Reference proteome</keyword>
<dbReference type="OrthoDB" id="2424965at2759"/>
<dbReference type="EMBL" id="CAJVQA010013907">
    <property type="protein sequence ID" value="CAG8727633.1"/>
    <property type="molecule type" value="Genomic_DNA"/>
</dbReference>
<protein>
    <submittedName>
        <fullName evidence="1">19973_t:CDS:1</fullName>
    </submittedName>
</protein>
<name>A0A9N9I9Q4_9GLOM</name>
<dbReference type="Proteomes" id="UP000789759">
    <property type="component" value="Unassembled WGS sequence"/>
</dbReference>
<evidence type="ECO:0000313" key="2">
    <source>
        <dbReference type="Proteomes" id="UP000789759"/>
    </source>
</evidence>
<accession>A0A9N9I9Q4</accession>
<evidence type="ECO:0000313" key="1">
    <source>
        <dbReference type="EMBL" id="CAG8727633.1"/>
    </source>
</evidence>
<dbReference type="AlphaFoldDB" id="A0A9N9I9Q4"/>
<gene>
    <name evidence="1" type="ORF">CPELLU_LOCUS13278</name>
</gene>